<sequence length="66" mass="7707">MVELQGKQVMRRDHSSRCWREPARATFNFTEDDLTAYLEEFGTTNDVIMIINTHHFCIVPKKSGSF</sequence>
<organism evidence="1 2">
    <name type="scientific">Eragrostis curvula</name>
    <name type="common">weeping love grass</name>
    <dbReference type="NCBI Taxonomy" id="38414"/>
    <lineage>
        <taxon>Eukaryota</taxon>
        <taxon>Viridiplantae</taxon>
        <taxon>Streptophyta</taxon>
        <taxon>Embryophyta</taxon>
        <taxon>Tracheophyta</taxon>
        <taxon>Spermatophyta</taxon>
        <taxon>Magnoliopsida</taxon>
        <taxon>Liliopsida</taxon>
        <taxon>Poales</taxon>
        <taxon>Poaceae</taxon>
        <taxon>PACMAD clade</taxon>
        <taxon>Chloridoideae</taxon>
        <taxon>Eragrostideae</taxon>
        <taxon>Eragrostidinae</taxon>
        <taxon>Eragrostis</taxon>
    </lineage>
</organism>
<accession>A0A5J9WDW4</accession>
<dbReference type="Gramene" id="TVU46136">
    <property type="protein sequence ID" value="TVU46136"/>
    <property type="gene ID" value="EJB05_05654"/>
</dbReference>
<dbReference type="Proteomes" id="UP000324897">
    <property type="component" value="Chromosome 5"/>
</dbReference>
<gene>
    <name evidence="1" type="ORF">EJB05_05654</name>
</gene>
<dbReference type="AlphaFoldDB" id="A0A5J9WDW4"/>
<reference evidence="1 2" key="1">
    <citation type="journal article" date="2019" name="Sci. Rep.">
        <title>A high-quality genome of Eragrostis curvula grass provides insights into Poaceae evolution and supports new strategies to enhance forage quality.</title>
        <authorList>
            <person name="Carballo J."/>
            <person name="Santos B.A.C.M."/>
            <person name="Zappacosta D."/>
            <person name="Garbus I."/>
            <person name="Selva J.P."/>
            <person name="Gallo C.A."/>
            <person name="Diaz A."/>
            <person name="Albertini E."/>
            <person name="Caccamo M."/>
            <person name="Echenique V."/>
        </authorList>
    </citation>
    <scope>NUCLEOTIDE SEQUENCE [LARGE SCALE GENOMIC DNA]</scope>
    <source>
        <strain evidence="2">cv. Victoria</strain>
        <tissue evidence="1">Leaf</tissue>
    </source>
</reference>
<name>A0A5J9WDW4_9POAL</name>
<evidence type="ECO:0000313" key="2">
    <source>
        <dbReference type="Proteomes" id="UP000324897"/>
    </source>
</evidence>
<proteinExistence type="predicted"/>
<keyword evidence="2" id="KW-1185">Reference proteome</keyword>
<dbReference type="EMBL" id="RWGY01000004">
    <property type="protein sequence ID" value="TVU46136.1"/>
    <property type="molecule type" value="Genomic_DNA"/>
</dbReference>
<comment type="caution">
    <text evidence="1">The sequence shown here is derived from an EMBL/GenBank/DDBJ whole genome shotgun (WGS) entry which is preliminary data.</text>
</comment>
<evidence type="ECO:0000313" key="1">
    <source>
        <dbReference type="EMBL" id="TVU46136.1"/>
    </source>
</evidence>
<protein>
    <submittedName>
        <fullName evidence="1">Uncharacterized protein</fullName>
    </submittedName>
</protein>